<dbReference type="EMBL" id="LNIX01000004">
    <property type="protein sequence ID" value="OXA55863.1"/>
    <property type="molecule type" value="Genomic_DNA"/>
</dbReference>
<evidence type="ECO:0000313" key="2">
    <source>
        <dbReference type="EMBL" id="OXA55863.1"/>
    </source>
</evidence>
<keyword evidence="1" id="KW-0812">Transmembrane</keyword>
<keyword evidence="1" id="KW-1133">Transmembrane helix</keyword>
<keyword evidence="1" id="KW-0472">Membrane</keyword>
<organism evidence="2 3">
    <name type="scientific">Folsomia candida</name>
    <name type="common">Springtail</name>
    <dbReference type="NCBI Taxonomy" id="158441"/>
    <lineage>
        <taxon>Eukaryota</taxon>
        <taxon>Metazoa</taxon>
        <taxon>Ecdysozoa</taxon>
        <taxon>Arthropoda</taxon>
        <taxon>Hexapoda</taxon>
        <taxon>Collembola</taxon>
        <taxon>Entomobryomorpha</taxon>
        <taxon>Isotomoidea</taxon>
        <taxon>Isotomidae</taxon>
        <taxon>Proisotominae</taxon>
        <taxon>Folsomia</taxon>
    </lineage>
</organism>
<feature type="transmembrane region" description="Helical" evidence="1">
    <location>
        <begin position="177"/>
        <end position="198"/>
    </location>
</feature>
<evidence type="ECO:0000256" key="1">
    <source>
        <dbReference type="SAM" id="Phobius"/>
    </source>
</evidence>
<dbReference type="AlphaFoldDB" id="A0A226EE09"/>
<sequence length="376" mass="42303">MSVTPLMWKALNRFKSYLSLFWAYPVDWNVTQKKLVITPISNQLIPWMIAVFGFLNILNTASLCLLVAQLFGFAQLSLTVTLGTLGWLLSSTFDFLLELLVCKFAKNGTYAFNCISKMERELSSHFTQPSPPSPDLKGIALNKLIDLLIAQGVLLYICIVLIYRLDPYSQLEGLLPYPTSLLVKFMLHLFWVTMWIPISQVARMSAFIITSTTIAANLALGCISALEKTAIFGIGYDFVTPAIATCQFVCLWFSVLFNFASLKMHQFVATSVYMYTPLVAGTVLVGMKLILPLCTDIYENTKQVHATWRKAMVGVRNDLKYLRKKLRSIQIIAVYGGINSYNLYKCKRSTKSAYFSAVISYTMTATLSIDTKSLKF</sequence>
<proteinExistence type="predicted"/>
<keyword evidence="3" id="KW-1185">Reference proteome</keyword>
<protein>
    <submittedName>
        <fullName evidence="2">Enolase</fullName>
    </submittedName>
</protein>
<name>A0A226EE09_FOLCA</name>
<dbReference type="Proteomes" id="UP000198287">
    <property type="component" value="Unassembled WGS sequence"/>
</dbReference>
<gene>
    <name evidence="2" type="ORF">Fcan01_08893</name>
</gene>
<feature type="transmembrane region" description="Helical" evidence="1">
    <location>
        <begin position="144"/>
        <end position="165"/>
    </location>
</feature>
<feature type="transmembrane region" description="Helical" evidence="1">
    <location>
        <begin position="44"/>
        <end position="68"/>
    </location>
</feature>
<feature type="transmembrane region" description="Helical" evidence="1">
    <location>
        <begin position="272"/>
        <end position="291"/>
    </location>
</feature>
<feature type="transmembrane region" description="Helical" evidence="1">
    <location>
        <begin position="238"/>
        <end position="260"/>
    </location>
</feature>
<feature type="transmembrane region" description="Helical" evidence="1">
    <location>
        <begin position="205"/>
        <end position="226"/>
    </location>
</feature>
<evidence type="ECO:0000313" key="3">
    <source>
        <dbReference type="Proteomes" id="UP000198287"/>
    </source>
</evidence>
<accession>A0A226EE09</accession>
<comment type="caution">
    <text evidence="2">The sequence shown here is derived from an EMBL/GenBank/DDBJ whole genome shotgun (WGS) entry which is preliminary data.</text>
</comment>
<reference evidence="2 3" key="1">
    <citation type="submission" date="2015-12" db="EMBL/GenBank/DDBJ databases">
        <title>The genome of Folsomia candida.</title>
        <authorList>
            <person name="Faddeeva A."/>
            <person name="Derks M.F."/>
            <person name="Anvar Y."/>
            <person name="Smit S."/>
            <person name="Van Straalen N."/>
            <person name="Roelofs D."/>
        </authorList>
    </citation>
    <scope>NUCLEOTIDE SEQUENCE [LARGE SCALE GENOMIC DNA]</scope>
    <source>
        <strain evidence="2 3">VU population</strain>
        <tissue evidence="2">Whole body</tissue>
    </source>
</reference>
<feature type="transmembrane region" description="Helical" evidence="1">
    <location>
        <begin position="74"/>
        <end position="97"/>
    </location>
</feature>